<protein>
    <recommendedName>
        <fullName evidence="2">OmpA-like domain-containing protein</fullName>
    </recommendedName>
</protein>
<dbReference type="AlphaFoldDB" id="A0A916XUY3"/>
<evidence type="ECO:0000256" key="1">
    <source>
        <dbReference type="PROSITE-ProRule" id="PRU00473"/>
    </source>
</evidence>
<dbReference type="GO" id="GO:0016020">
    <property type="term" value="C:membrane"/>
    <property type="evidence" value="ECO:0007669"/>
    <property type="project" value="UniProtKB-UniRule"/>
</dbReference>
<organism evidence="3 4">
    <name type="scientific">Flavobacterium orientale</name>
    <dbReference type="NCBI Taxonomy" id="1756020"/>
    <lineage>
        <taxon>Bacteria</taxon>
        <taxon>Pseudomonadati</taxon>
        <taxon>Bacteroidota</taxon>
        <taxon>Flavobacteriia</taxon>
        <taxon>Flavobacteriales</taxon>
        <taxon>Flavobacteriaceae</taxon>
        <taxon>Flavobacterium</taxon>
    </lineage>
</organism>
<dbReference type="Proteomes" id="UP000625735">
    <property type="component" value="Unassembled WGS sequence"/>
</dbReference>
<feature type="domain" description="OmpA-like" evidence="2">
    <location>
        <begin position="519"/>
        <end position="641"/>
    </location>
</feature>
<evidence type="ECO:0000259" key="2">
    <source>
        <dbReference type="PROSITE" id="PS51123"/>
    </source>
</evidence>
<dbReference type="PANTHER" id="PTHR30329">
    <property type="entry name" value="STATOR ELEMENT OF FLAGELLAR MOTOR COMPLEX"/>
    <property type="match status" value="1"/>
</dbReference>
<evidence type="ECO:0000313" key="4">
    <source>
        <dbReference type="Proteomes" id="UP000625735"/>
    </source>
</evidence>
<dbReference type="InterPro" id="IPR050330">
    <property type="entry name" value="Bact_OuterMem_StrucFunc"/>
</dbReference>
<keyword evidence="1" id="KW-0472">Membrane</keyword>
<dbReference type="PANTHER" id="PTHR30329:SF20">
    <property type="entry name" value="EXPORTED PROTEIN"/>
    <property type="match status" value="1"/>
</dbReference>
<dbReference type="InterPro" id="IPR006665">
    <property type="entry name" value="OmpA-like"/>
</dbReference>
<sequence>MGVQFSSQAQETVFTRPSWYFGVAAGSNLNFYRGTTQNLNADLTVPAAFHNGFGSGLFIAPSIEYYKPKTVLGFIFQAGFDDRSASFDQVMTVCNCPADLKTKTTYLTIEPSLRIAPFRNDFYIYGGPRFAFNLENSFRYQLGINPDFPDQEPTPAVRGDFSDTRESIISMQVGMGYDIMLSSVKNKTQFVVSPYVAFHPYFGQNPRSSESWNVSTLRVGAVLKFGQGKEIESLTKEPTIKPYAFSVNSPSNENTSPSVSETFPLRNYVFFDLGSTEIPSRYVLLNKNQVKDFKEDQLETTKPINLSGRSDRGMVVYYNILNILGDRMQKNPSTTIKLVGSSEKGPEDAKVMAESVKSYLTSVFEIAPARITVEGRTKPKLPSEQVGGTLELELLRQGDRRVSIESSSPELLMEFQSGSNAPLKPIVLTGPKVAPQSSYVTFDLPGAKEAFKFWNVEVKDEKGTIQKYGPYTEESASIPTKTILGTREQGHYTISMIATTPDGQIVREDKEAHVVLWKPSVNEESMRYSVIYDFNNSEAIKIYEDYLSKIVTPKIPSNGRVVINGYTDVIGDAANNQVLSLARANDVKQILENSLLKAGRKDVTFTVKGNGENEALSPFDNKLPEERFYNRTVIIDIFPAK</sequence>
<gene>
    <name evidence="3" type="ORF">GCM10011343_01640</name>
</gene>
<name>A0A916XUY3_9FLAO</name>
<evidence type="ECO:0000313" key="3">
    <source>
        <dbReference type="EMBL" id="GGD14240.1"/>
    </source>
</evidence>
<dbReference type="CDD" id="cd07185">
    <property type="entry name" value="OmpA_C-like"/>
    <property type="match status" value="1"/>
</dbReference>
<dbReference type="PROSITE" id="PS51123">
    <property type="entry name" value="OMPA_2"/>
    <property type="match status" value="1"/>
</dbReference>
<dbReference type="EMBL" id="BMFG01000001">
    <property type="protein sequence ID" value="GGD14240.1"/>
    <property type="molecule type" value="Genomic_DNA"/>
</dbReference>
<accession>A0A916XUY3</accession>
<dbReference type="InterPro" id="IPR036737">
    <property type="entry name" value="OmpA-like_sf"/>
</dbReference>
<proteinExistence type="predicted"/>
<comment type="caution">
    <text evidence="3">The sequence shown here is derived from an EMBL/GenBank/DDBJ whole genome shotgun (WGS) entry which is preliminary data.</text>
</comment>
<reference evidence="3" key="1">
    <citation type="journal article" date="2014" name="Int. J. Syst. Evol. Microbiol.">
        <title>Complete genome sequence of Corynebacterium casei LMG S-19264T (=DSM 44701T), isolated from a smear-ripened cheese.</title>
        <authorList>
            <consortium name="US DOE Joint Genome Institute (JGI-PGF)"/>
            <person name="Walter F."/>
            <person name="Albersmeier A."/>
            <person name="Kalinowski J."/>
            <person name="Ruckert C."/>
        </authorList>
    </citation>
    <scope>NUCLEOTIDE SEQUENCE</scope>
    <source>
        <strain evidence="3">CGMCC 1.12506</strain>
    </source>
</reference>
<reference evidence="3" key="2">
    <citation type="submission" date="2020-09" db="EMBL/GenBank/DDBJ databases">
        <authorList>
            <person name="Sun Q."/>
            <person name="Zhou Y."/>
        </authorList>
    </citation>
    <scope>NUCLEOTIDE SEQUENCE</scope>
    <source>
        <strain evidence="3">CGMCC 1.12506</strain>
    </source>
</reference>
<dbReference type="Pfam" id="PF00691">
    <property type="entry name" value="OmpA"/>
    <property type="match status" value="1"/>
</dbReference>
<keyword evidence="4" id="KW-1185">Reference proteome</keyword>
<dbReference type="Gene3D" id="3.30.1330.60">
    <property type="entry name" value="OmpA-like domain"/>
    <property type="match status" value="1"/>
</dbReference>
<dbReference type="SUPFAM" id="SSF103088">
    <property type="entry name" value="OmpA-like"/>
    <property type="match status" value="1"/>
</dbReference>